<dbReference type="Pfam" id="PF14226">
    <property type="entry name" value="DIOX_N"/>
    <property type="match status" value="1"/>
</dbReference>
<sequence length="339" mass="39080">MKLPIIDVNALTSSEITARVRLACETNGFFILRNHSVKQSTVREMHEASKLFYALPVKFKMRAKQNANNRGYSPIMEEKLDLNANGDSKEGFYIGRECEDWEMDLPLRGKNVWWPPEEEEAKDEDEEESEARKIGIRFRLAMEQYYEEMVQFCDGFVPTFAEALGLPGFFEDKFKPHNALLRPLKYGKVKSEGKQFACGAHSDYGVLTMLWVQPGSEGLEIFDEKSESWMQVNLGGAEEEGKESERPDDFICNIGDLMQFWTNDRFKSTVHRVVTDGTKERYSAAFFYEPSYECEIEPIVLEGEEPKYEKTTFLKYILAKYDATHEAFDSGEKNASKKK</sequence>
<keyword evidence="4" id="KW-1185">Reference proteome</keyword>
<organism evidence="3 4">
    <name type="scientific">Bathycoccus prasinos</name>
    <dbReference type="NCBI Taxonomy" id="41875"/>
    <lineage>
        <taxon>Eukaryota</taxon>
        <taxon>Viridiplantae</taxon>
        <taxon>Chlorophyta</taxon>
        <taxon>Mamiellophyceae</taxon>
        <taxon>Mamiellales</taxon>
        <taxon>Bathycoccaceae</taxon>
        <taxon>Bathycoccus</taxon>
    </lineage>
</organism>
<comment type="similarity">
    <text evidence="1">Belongs to the iron/ascorbate-dependent oxidoreductase family.</text>
</comment>
<dbReference type="InterPro" id="IPR027443">
    <property type="entry name" value="IPNS-like_sf"/>
</dbReference>
<dbReference type="InterPro" id="IPR026992">
    <property type="entry name" value="DIOX_N"/>
</dbReference>
<reference evidence="3 4" key="1">
    <citation type="submission" date="2011-10" db="EMBL/GenBank/DDBJ databases">
        <authorList>
            <person name="Genoscope - CEA"/>
        </authorList>
    </citation>
    <scope>NUCLEOTIDE SEQUENCE [LARGE SCALE GENOMIC DNA]</scope>
    <source>
        <strain evidence="3 4">RCC 1105</strain>
    </source>
</reference>
<keyword evidence="1" id="KW-0479">Metal-binding</keyword>
<dbReference type="STRING" id="41875.K8EDR2"/>
<dbReference type="InterPro" id="IPR005123">
    <property type="entry name" value="Oxoglu/Fe-dep_dioxygenase_dom"/>
</dbReference>
<accession>K8EDR2</accession>
<dbReference type="GO" id="GO:0046872">
    <property type="term" value="F:metal ion binding"/>
    <property type="evidence" value="ECO:0007669"/>
    <property type="project" value="UniProtKB-KW"/>
</dbReference>
<dbReference type="PANTHER" id="PTHR47990">
    <property type="entry name" value="2-OXOGLUTARATE (2OG) AND FE(II)-DEPENDENT OXYGENASE SUPERFAMILY PROTEIN-RELATED"/>
    <property type="match status" value="1"/>
</dbReference>
<dbReference type="EMBL" id="FO082275">
    <property type="protein sequence ID" value="CCO16161.1"/>
    <property type="molecule type" value="Genomic_DNA"/>
</dbReference>
<dbReference type="KEGG" id="bpg:Bathy04g01930"/>
<dbReference type="GeneID" id="19016218"/>
<dbReference type="SUPFAM" id="SSF51197">
    <property type="entry name" value="Clavaminate synthase-like"/>
    <property type="match status" value="1"/>
</dbReference>
<dbReference type="InterPro" id="IPR044861">
    <property type="entry name" value="IPNS-like_FE2OG_OXY"/>
</dbReference>
<keyword evidence="1" id="KW-0560">Oxidoreductase</keyword>
<dbReference type="PROSITE" id="PS51471">
    <property type="entry name" value="FE2OG_OXY"/>
    <property type="match status" value="1"/>
</dbReference>
<name>K8EDR2_9CHLO</name>
<proteinExistence type="inferred from homology"/>
<dbReference type="Gene3D" id="2.60.120.330">
    <property type="entry name" value="B-lactam Antibiotic, Isopenicillin N Synthase, Chain"/>
    <property type="match status" value="1"/>
</dbReference>
<dbReference type="AlphaFoldDB" id="K8EDR2"/>
<dbReference type="Pfam" id="PF03171">
    <property type="entry name" value="2OG-FeII_Oxy"/>
    <property type="match status" value="1"/>
</dbReference>
<dbReference type="Proteomes" id="UP000198341">
    <property type="component" value="Chromosome 4"/>
</dbReference>
<dbReference type="InterPro" id="IPR050231">
    <property type="entry name" value="Iron_ascorbate_oxido_reductase"/>
</dbReference>
<protein>
    <submittedName>
        <fullName evidence="3">2OG-Fe(II) oxygenase</fullName>
    </submittedName>
</protein>
<evidence type="ECO:0000313" key="3">
    <source>
        <dbReference type="EMBL" id="CCO16161.1"/>
    </source>
</evidence>
<dbReference type="RefSeq" id="XP_007513636.1">
    <property type="nucleotide sequence ID" value="XM_007513574.1"/>
</dbReference>
<evidence type="ECO:0000313" key="4">
    <source>
        <dbReference type="Proteomes" id="UP000198341"/>
    </source>
</evidence>
<feature type="domain" description="Fe2OG dioxygenase" evidence="2">
    <location>
        <begin position="176"/>
        <end position="290"/>
    </location>
</feature>
<gene>
    <name evidence="3" type="ORF">Bathy04g01930</name>
</gene>
<dbReference type="GO" id="GO:0016491">
    <property type="term" value="F:oxidoreductase activity"/>
    <property type="evidence" value="ECO:0007669"/>
    <property type="project" value="UniProtKB-KW"/>
</dbReference>
<keyword evidence="1" id="KW-0408">Iron</keyword>
<dbReference type="OrthoDB" id="288590at2759"/>
<evidence type="ECO:0000259" key="2">
    <source>
        <dbReference type="PROSITE" id="PS51471"/>
    </source>
</evidence>
<evidence type="ECO:0000256" key="1">
    <source>
        <dbReference type="RuleBase" id="RU003682"/>
    </source>
</evidence>
<dbReference type="eggNOG" id="KOG0143">
    <property type="taxonomic scope" value="Eukaryota"/>
</dbReference>